<comment type="caution">
    <text evidence="1">The sequence shown here is derived from an EMBL/GenBank/DDBJ whole genome shotgun (WGS) entry which is preliminary data.</text>
</comment>
<organism evidence="1 2">
    <name type="scientific">Acidiphilium iwatense</name>
    <dbReference type="NCBI Taxonomy" id="768198"/>
    <lineage>
        <taxon>Bacteria</taxon>
        <taxon>Pseudomonadati</taxon>
        <taxon>Pseudomonadota</taxon>
        <taxon>Alphaproteobacteria</taxon>
        <taxon>Acetobacterales</taxon>
        <taxon>Acidocellaceae</taxon>
        <taxon>Acidiphilium</taxon>
    </lineage>
</organism>
<dbReference type="Proteomes" id="UP001521209">
    <property type="component" value="Unassembled WGS sequence"/>
</dbReference>
<name>A0ABS9DY10_9PROT</name>
<evidence type="ECO:0000313" key="2">
    <source>
        <dbReference type="Proteomes" id="UP001521209"/>
    </source>
</evidence>
<protein>
    <submittedName>
        <fullName evidence="1">Uncharacterized protein</fullName>
    </submittedName>
</protein>
<sequence>MLPEAAAQGLHFVEISTDPDNIASQRVILNNGGVLVERFRKPDSHGGAEGLRFRIDL</sequence>
<dbReference type="EMBL" id="JAKGBZ010000027">
    <property type="protein sequence ID" value="MCF3947632.1"/>
    <property type="molecule type" value="Genomic_DNA"/>
</dbReference>
<dbReference type="SUPFAM" id="SSF55729">
    <property type="entry name" value="Acyl-CoA N-acyltransferases (Nat)"/>
    <property type="match status" value="1"/>
</dbReference>
<reference evidence="1 2" key="1">
    <citation type="submission" date="2022-01" db="EMBL/GenBank/DDBJ databases">
        <authorList>
            <person name="Won M."/>
            <person name="Kim S.-J."/>
            <person name="Kwon S.-W."/>
        </authorList>
    </citation>
    <scope>NUCLEOTIDE SEQUENCE [LARGE SCALE GENOMIC DNA]</scope>
    <source>
        <strain evidence="1 2">KCTC 23505</strain>
    </source>
</reference>
<dbReference type="InterPro" id="IPR016181">
    <property type="entry name" value="Acyl_CoA_acyltransferase"/>
</dbReference>
<evidence type="ECO:0000313" key="1">
    <source>
        <dbReference type="EMBL" id="MCF3947632.1"/>
    </source>
</evidence>
<keyword evidence="2" id="KW-1185">Reference proteome</keyword>
<accession>A0ABS9DY10</accession>
<gene>
    <name evidence="1" type="ORF">L2A60_13190</name>
</gene>
<dbReference type="RefSeq" id="WP_235704884.1">
    <property type="nucleotide sequence ID" value="NZ_JAKGBZ010000027.1"/>
</dbReference>
<dbReference type="Gene3D" id="3.40.630.30">
    <property type="match status" value="1"/>
</dbReference>
<proteinExistence type="predicted"/>